<feature type="binding site" evidence="7">
    <location>
        <position position="51"/>
    </location>
    <ligand>
        <name>L-glutamate</name>
        <dbReference type="ChEBI" id="CHEBI:29985"/>
    </ligand>
</feature>
<dbReference type="PRINTS" id="PR00987">
    <property type="entry name" value="TRNASYNTHGLU"/>
</dbReference>
<evidence type="ECO:0000256" key="6">
    <source>
        <dbReference type="ARBA" id="ARBA00023146"/>
    </source>
</evidence>
<feature type="short sequence motif" description="'HIGH' region" evidence="7">
    <location>
        <begin position="11"/>
        <end position="21"/>
    </location>
</feature>
<evidence type="ECO:0000256" key="1">
    <source>
        <dbReference type="ARBA" id="ARBA00022598"/>
    </source>
</evidence>
<evidence type="ECO:0000256" key="5">
    <source>
        <dbReference type="ARBA" id="ARBA00022840"/>
    </source>
</evidence>
<dbReference type="SUPFAM" id="SSF52374">
    <property type="entry name" value="Nucleotidylyl transferase"/>
    <property type="match status" value="1"/>
</dbReference>
<proteinExistence type="inferred from homology"/>
<dbReference type="GO" id="GO:0008270">
    <property type="term" value="F:zinc ion binding"/>
    <property type="evidence" value="ECO:0007669"/>
    <property type="project" value="UniProtKB-UniRule"/>
</dbReference>
<dbReference type="PANTHER" id="PTHR43311:SF1">
    <property type="entry name" value="GLUTAMYL-Q TRNA(ASP) SYNTHETASE"/>
    <property type="match status" value="1"/>
</dbReference>
<dbReference type="HAMAP" id="MF_01428">
    <property type="entry name" value="Glu_Q_tRNA_synth"/>
    <property type="match status" value="1"/>
</dbReference>
<organism evidence="10 11">
    <name type="scientific">Lampropedia hyalina DSM 16112</name>
    <dbReference type="NCBI Taxonomy" id="1122156"/>
    <lineage>
        <taxon>Bacteria</taxon>
        <taxon>Pseudomonadati</taxon>
        <taxon>Pseudomonadota</taxon>
        <taxon>Betaproteobacteria</taxon>
        <taxon>Burkholderiales</taxon>
        <taxon>Comamonadaceae</taxon>
        <taxon>Lampropedia</taxon>
    </lineage>
</organism>
<dbReference type="NCBIfam" id="NF004313">
    <property type="entry name" value="PRK05710.1-2"/>
    <property type="match status" value="1"/>
</dbReference>
<comment type="similarity">
    <text evidence="7">Belongs to the class-I aminoacyl-tRNA synthetase family. GluQ subfamily.</text>
</comment>
<feature type="binding site" evidence="7">
    <location>
        <begin position="8"/>
        <end position="12"/>
    </location>
    <ligand>
        <name>L-glutamate</name>
        <dbReference type="ChEBI" id="CHEBI:29985"/>
    </ligand>
</feature>
<dbReference type="Pfam" id="PF00749">
    <property type="entry name" value="tRNA-synt_1c"/>
    <property type="match status" value="1"/>
</dbReference>
<feature type="binding site" evidence="7">
    <location>
        <position position="215"/>
    </location>
    <ligand>
        <name>L-glutamate</name>
        <dbReference type="ChEBI" id="CHEBI:29985"/>
    </ligand>
</feature>
<feature type="binding site" evidence="7">
    <location>
        <position position="256"/>
    </location>
    <ligand>
        <name>ATP</name>
        <dbReference type="ChEBI" id="CHEBI:30616"/>
    </ligand>
</feature>
<evidence type="ECO:0000256" key="7">
    <source>
        <dbReference type="HAMAP-Rule" id="MF_01428"/>
    </source>
</evidence>
<dbReference type="OrthoDB" id="9807503at2"/>
<dbReference type="GO" id="GO:0006400">
    <property type="term" value="P:tRNA modification"/>
    <property type="evidence" value="ECO:0007669"/>
    <property type="project" value="InterPro"/>
</dbReference>
<keyword evidence="11" id="KW-1185">Reference proteome</keyword>
<dbReference type="InterPro" id="IPR020058">
    <property type="entry name" value="Glu/Gln-tRNA-synth_Ib_cat-dom"/>
</dbReference>
<evidence type="ECO:0000256" key="8">
    <source>
        <dbReference type="RuleBase" id="RU363037"/>
    </source>
</evidence>
<evidence type="ECO:0000256" key="4">
    <source>
        <dbReference type="ARBA" id="ARBA00022833"/>
    </source>
</evidence>
<dbReference type="InterPro" id="IPR000924">
    <property type="entry name" value="Glu/Gln-tRNA-synth"/>
</dbReference>
<feature type="domain" description="Glutamyl/glutaminyl-tRNA synthetase class Ib catalytic" evidence="9">
    <location>
        <begin position="8"/>
        <end position="266"/>
    </location>
</feature>
<accession>A0A1M5CRD1</accession>
<evidence type="ECO:0000313" key="11">
    <source>
        <dbReference type="Proteomes" id="UP000184327"/>
    </source>
</evidence>
<dbReference type="Gene3D" id="3.40.50.620">
    <property type="entry name" value="HUPs"/>
    <property type="match status" value="1"/>
</dbReference>
<keyword evidence="3 7" id="KW-0547">Nucleotide-binding</keyword>
<feature type="binding site" evidence="7">
    <location>
        <position position="133"/>
    </location>
    <ligand>
        <name>Zn(2+)</name>
        <dbReference type="ChEBI" id="CHEBI:29105"/>
    </ligand>
</feature>
<comment type="cofactor">
    <cofactor evidence="7">
        <name>Zn(2+)</name>
        <dbReference type="ChEBI" id="CHEBI:29105"/>
    </cofactor>
    <text evidence="7">Binds 1 zinc ion per subunit.</text>
</comment>
<name>A0A1M5CRD1_9BURK</name>
<dbReference type="EMBL" id="FQUZ01000029">
    <property type="protein sequence ID" value="SHF57197.1"/>
    <property type="molecule type" value="Genomic_DNA"/>
</dbReference>
<dbReference type="GO" id="GO:0005524">
    <property type="term" value="F:ATP binding"/>
    <property type="evidence" value="ECO:0007669"/>
    <property type="project" value="UniProtKB-KW"/>
</dbReference>
<reference evidence="10 11" key="1">
    <citation type="submission" date="2016-11" db="EMBL/GenBank/DDBJ databases">
        <authorList>
            <person name="Jaros S."/>
            <person name="Januszkiewicz K."/>
            <person name="Wedrychowicz H."/>
        </authorList>
    </citation>
    <scope>NUCLEOTIDE SEQUENCE [LARGE SCALE GENOMIC DNA]</scope>
    <source>
        <strain evidence="10 11">DSM 16112</strain>
    </source>
</reference>
<keyword evidence="8" id="KW-0648">Protein biosynthesis</keyword>
<keyword evidence="1 7" id="KW-0436">Ligase</keyword>
<sequence>MSLSYTGRFAPSPTGPMHLGSVVAALASWLDARAHGLLHGNHRQQWLVRIEDTDRHRCQPGADHEILRQLQALGLQPDAPPLWQSHRHAAYQQALDALRAQGMAYACQCSRKEIEAVWQARGATRSRFTTLPYPGTCRDRADVEPVRAWRFRTDRLPSGATAGVLHWQDRRLGPQQQDVAQEVGDFALWRGDGMWSYQLACVTDDAAQGVTHIVRGADLLDNTARQIRLQQALGHARPQYLHIPLALDALGEKLSKSNGAASIDVGQPAQVLQQAASVLGLSPVVSPGQAMPPSQALAQWVQQWAGQRFFAAQS</sequence>
<dbReference type="STRING" id="1122156.SAMN02745117_02210"/>
<dbReference type="AlphaFoldDB" id="A0A1M5CRD1"/>
<dbReference type="InterPro" id="IPR014729">
    <property type="entry name" value="Rossmann-like_a/b/a_fold"/>
</dbReference>
<dbReference type="Proteomes" id="UP000184327">
    <property type="component" value="Unassembled WGS sequence"/>
</dbReference>
<dbReference type="GO" id="GO:0006424">
    <property type="term" value="P:glutamyl-tRNA aminoacylation"/>
    <property type="evidence" value="ECO:0007669"/>
    <property type="project" value="InterPro"/>
</dbReference>
<feature type="binding site" evidence="7">
    <location>
        <position position="107"/>
    </location>
    <ligand>
        <name>Zn(2+)</name>
        <dbReference type="ChEBI" id="CHEBI:29105"/>
    </ligand>
</feature>
<dbReference type="NCBIfam" id="NF004314">
    <property type="entry name" value="PRK05710.1-3"/>
    <property type="match status" value="1"/>
</dbReference>
<keyword evidence="6 7" id="KW-0030">Aminoacyl-tRNA synthetase</keyword>
<comment type="function">
    <text evidence="7">Catalyzes the tRNA-independent activation of glutamate in presence of ATP and the subsequent transfer of glutamate onto a tRNA(Asp). Glutamate is transferred on the 2-amino-5-(4,5-dihydroxy-2-cyclopenten-1-yl) moiety of the queuosine in the wobble position of the QUC anticodon.</text>
</comment>
<feature type="binding site" evidence="7">
    <location>
        <position position="197"/>
    </location>
    <ligand>
        <name>L-glutamate</name>
        <dbReference type="ChEBI" id="CHEBI:29985"/>
    </ligand>
</feature>
<dbReference type="InterPro" id="IPR049940">
    <property type="entry name" value="GluQ/Sye"/>
</dbReference>
<dbReference type="GO" id="GO:0005829">
    <property type="term" value="C:cytosol"/>
    <property type="evidence" value="ECO:0007669"/>
    <property type="project" value="TreeGrafter"/>
</dbReference>
<evidence type="ECO:0000256" key="3">
    <source>
        <dbReference type="ARBA" id="ARBA00022741"/>
    </source>
</evidence>
<dbReference type="PANTHER" id="PTHR43311">
    <property type="entry name" value="GLUTAMATE--TRNA LIGASE"/>
    <property type="match status" value="1"/>
</dbReference>
<evidence type="ECO:0000313" key="10">
    <source>
        <dbReference type="EMBL" id="SHF57197.1"/>
    </source>
</evidence>
<protein>
    <recommendedName>
        <fullName evidence="7">Glutamyl-Q tRNA(Asp) synthetase</fullName>
        <shortName evidence="7">Glu-Q-RSs</shortName>
        <ecNumber evidence="7">6.1.1.-</ecNumber>
    </recommendedName>
</protein>
<evidence type="ECO:0000256" key="2">
    <source>
        <dbReference type="ARBA" id="ARBA00022723"/>
    </source>
</evidence>
<dbReference type="RefSeq" id="WP_073356742.1">
    <property type="nucleotide sequence ID" value="NZ_FQUZ01000029.1"/>
</dbReference>
<evidence type="ECO:0000259" key="9">
    <source>
        <dbReference type="Pfam" id="PF00749"/>
    </source>
</evidence>
<keyword evidence="4 7" id="KW-0862">Zinc</keyword>
<gene>
    <name evidence="7" type="primary">gluQ</name>
    <name evidence="10" type="ORF">SAMN02745117_02210</name>
</gene>
<dbReference type="GO" id="GO:0004818">
    <property type="term" value="F:glutamate-tRNA ligase activity"/>
    <property type="evidence" value="ECO:0007669"/>
    <property type="project" value="TreeGrafter"/>
</dbReference>
<dbReference type="NCBIfam" id="TIGR03838">
    <property type="entry name" value="queuosine_YadB"/>
    <property type="match status" value="1"/>
</dbReference>
<dbReference type="EC" id="6.1.1.-" evidence="7"/>
<keyword evidence="5 7" id="KW-0067">ATP-binding</keyword>
<feature type="binding site" evidence="7">
    <location>
        <position position="109"/>
    </location>
    <ligand>
        <name>Zn(2+)</name>
        <dbReference type="ChEBI" id="CHEBI:29105"/>
    </ligand>
</feature>
<keyword evidence="2 7" id="KW-0479">Metal-binding</keyword>
<feature type="binding site" evidence="7">
    <location>
        <position position="137"/>
    </location>
    <ligand>
        <name>Zn(2+)</name>
        <dbReference type="ChEBI" id="CHEBI:29105"/>
    </ligand>
</feature>
<feature type="short sequence motif" description="'KMSKS' region" evidence="7">
    <location>
        <begin position="253"/>
        <end position="257"/>
    </location>
</feature>
<dbReference type="InterPro" id="IPR022380">
    <property type="entry name" value="Glu-Q_tRNA(Asp)_Synthase"/>
</dbReference>